<dbReference type="InterPro" id="IPR052032">
    <property type="entry name" value="ATP-dep_AA_Ligase"/>
</dbReference>
<accession>A0A7S3WR08</accession>
<dbReference type="PANTHER" id="PTHR43585:SF2">
    <property type="entry name" value="ATP-GRASP ENZYME FSQD"/>
    <property type="match status" value="1"/>
</dbReference>
<keyword evidence="3 4" id="KW-0067">ATP-binding</keyword>
<sequence length="415" mass="44658">MLAPELAKRGFSVIALWTQECGENRGHLPKAAVGFPENFLAEVEEQHTLEGTADVLRKATGGAELAAVICGGETGVKVCDALSEHLGLRGNSTANGMENRRDKRVQQDAVKAAGLRSVRSACGTVWDDVVAFTETEEFPIIIKPVESAGSDGVKLCHTVEEARAHFELLMSSQRKCGAQGAAVLLQEFLRGTEYIVDHVSRDGVHKCTLVWVYDRRPANGGDFVCFGQKCVLADTEVAQELIAYTRGCLDSLRVTDGATHTEVMMTPTGPCLVEVNSRCHGAAGAWMPLAHALTGYTQVDACVDAFLNANAFERLPDVPPSPFMAAGQVTMLISFHEGRVEATPGYDVVRSLRSFVSLEENVHKGDQLEKTVDLFGVTGMCVLVHADADVLAADIKTIRQMETDGSLFVLPSPVA</sequence>
<proteinExistence type="predicted"/>
<organism evidence="6">
    <name type="scientific">Strombidinopsis acuminata</name>
    <dbReference type="NCBI Taxonomy" id="141414"/>
    <lineage>
        <taxon>Eukaryota</taxon>
        <taxon>Sar</taxon>
        <taxon>Alveolata</taxon>
        <taxon>Ciliophora</taxon>
        <taxon>Intramacronucleata</taxon>
        <taxon>Spirotrichea</taxon>
        <taxon>Choreotrichia</taxon>
        <taxon>Choreotrichida</taxon>
        <taxon>Strombidinopsidae</taxon>
        <taxon>Strombidinopsis</taxon>
    </lineage>
</organism>
<gene>
    <name evidence="6" type="ORF">SACU0126_LOCUS21424</name>
</gene>
<dbReference type="Pfam" id="PF13535">
    <property type="entry name" value="ATP-grasp_4"/>
    <property type="match status" value="1"/>
</dbReference>
<protein>
    <recommendedName>
        <fullName evidence="5">ATP-grasp domain-containing protein</fullName>
    </recommendedName>
</protein>
<evidence type="ECO:0000256" key="2">
    <source>
        <dbReference type="ARBA" id="ARBA00022741"/>
    </source>
</evidence>
<dbReference type="InterPro" id="IPR011761">
    <property type="entry name" value="ATP-grasp"/>
</dbReference>
<name>A0A7S3WR08_9SPIT</name>
<dbReference type="Gene3D" id="3.30.470.20">
    <property type="entry name" value="ATP-grasp fold, B domain"/>
    <property type="match status" value="1"/>
</dbReference>
<dbReference type="SUPFAM" id="SSF56059">
    <property type="entry name" value="Glutathione synthetase ATP-binding domain-like"/>
    <property type="match status" value="1"/>
</dbReference>
<dbReference type="GO" id="GO:0046872">
    <property type="term" value="F:metal ion binding"/>
    <property type="evidence" value="ECO:0007669"/>
    <property type="project" value="InterPro"/>
</dbReference>
<reference evidence="6" key="1">
    <citation type="submission" date="2021-01" db="EMBL/GenBank/DDBJ databases">
        <authorList>
            <person name="Corre E."/>
            <person name="Pelletier E."/>
            <person name="Niang G."/>
            <person name="Scheremetjew M."/>
            <person name="Finn R."/>
            <person name="Kale V."/>
            <person name="Holt S."/>
            <person name="Cochrane G."/>
            <person name="Meng A."/>
            <person name="Brown T."/>
            <person name="Cohen L."/>
        </authorList>
    </citation>
    <scope>NUCLEOTIDE SEQUENCE</scope>
    <source>
        <strain evidence="6">SPMC142</strain>
    </source>
</reference>
<dbReference type="PANTHER" id="PTHR43585">
    <property type="entry name" value="FUMIPYRROLE BIOSYNTHESIS PROTEIN C"/>
    <property type="match status" value="1"/>
</dbReference>
<keyword evidence="2 4" id="KW-0547">Nucleotide-binding</keyword>
<dbReference type="SMART" id="SM01209">
    <property type="entry name" value="GARS_A"/>
    <property type="match status" value="1"/>
</dbReference>
<evidence type="ECO:0000313" key="6">
    <source>
        <dbReference type="EMBL" id="CAE0572499.1"/>
    </source>
</evidence>
<dbReference type="EMBL" id="HBIQ01067306">
    <property type="protein sequence ID" value="CAE0572499.1"/>
    <property type="molecule type" value="Transcribed_RNA"/>
</dbReference>
<feature type="domain" description="ATP-grasp" evidence="5">
    <location>
        <begin position="107"/>
        <end position="307"/>
    </location>
</feature>
<dbReference type="GO" id="GO:0016874">
    <property type="term" value="F:ligase activity"/>
    <property type="evidence" value="ECO:0007669"/>
    <property type="project" value="UniProtKB-KW"/>
</dbReference>
<evidence type="ECO:0000259" key="5">
    <source>
        <dbReference type="PROSITE" id="PS50975"/>
    </source>
</evidence>
<dbReference type="GO" id="GO:0005524">
    <property type="term" value="F:ATP binding"/>
    <property type="evidence" value="ECO:0007669"/>
    <property type="project" value="UniProtKB-UniRule"/>
</dbReference>
<evidence type="ECO:0000256" key="1">
    <source>
        <dbReference type="ARBA" id="ARBA00022598"/>
    </source>
</evidence>
<dbReference type="PROSITE" id="PS50975">
    <property type="entry name" value="ATP_GRASP"/>
    <property type="match status" value="1"/>
</dbReference>
<dbReference type="AlphaFoldDB" id="A0A7S3WR08"/>
<keyword evidence="1" id="KW-0436">Ligase</keyword>
<evidence type="ECO:0000256" key="4">
    <source>
        <dbReference type="PROSITE-ProRule" id="PRU00409"/>
    </source>
</evidence>
<evidence type="ECO:0000256" key="3">
    <source>
        <dbReference type="ARBA" id="ARBA00022840"/>
    </source>
</evidence>